<sequence length="547" mass="59877">MSHPSSHPLGNIGDGDLTVANILRHGSTWHSRRSVRTVGADASEMLYGDVAGQVAALARGLQALGVRAGSVVGSFLWNTREHFEAYFAVPAMGALLHTINPRLSAEQLVFTINQAADEVVIADASFLDRLAEIADRLPTVRVVVVVGGFEDGALGAWPGEVLRYQDVVAGQPTDFPWPEVNEKAPATLCFTTGTTGDPKGVAYSHRSIWLHAMSLCTANAVALNSRDCGYIITPMFHANAWGYPFATFWAGGDLLLCNRHVDPATVVEAIERYQPTFSNGVPTVWNEILNYADADPSRDLKTLNRVILGGAPIPRTLRAGLDRYGVAALQGWGMTETSPLITMNRPPRTEEDTDPERRADGQGRVLAGVEIRLVQPDTGEILPADGYAVGEFELRGPWIADSYYGLESDDRFRNGWLRTGDVGTLDPLGYATLTDRAKDVIKSGGEWISSNELELTIARHPDVLQTAVIGVPDDRWDERPCVLVVMRDGAETTLADLRDTLLGSVPKWWIPERWVELDELPLTSVGKFDKKRMRANYAEGKLNVQRP</sequence>
<evidence type="ECO:0000313" key="5">
    <source>
        <dbReference type="Proteomes" id="UP001431429"/>
    </source>
</evidence>
<reference evidence="4" key="1">
    <citation type="submission" date="2022-06" db="EMBL/GenBank/DDBJ databases">
        <title>Genome public.</title>
        <authorList>
            <person name="Sun Q."/>
        </authorList>
    </citation>
    <scope>NUCLEOTIDE SEQUENCE</scope>
    <source>
        <strain evidence="4">CWNU-1</strain>
    </source>
</reference>
<dbReference type="NCBIfam" id="NF004837">
    <property type="entry name" value="PRK06187.1"/>
    <property type="match status" value="1"/>
</dbReference>
<dbReference type="EMBL" id="JAMQAW010000011">
    <property type="protein sequence ID" value="MCM2389463.1"/>
    <property type="molecule type" value="Genomic_DNA"/>
</dbReference>
<dbReference type="InterPro" id="IPR045851">
    <property type="entry name" value="AMP-bd_C_sf"/>
</dbReference>
<feature type="compositionally biased region" description="Basic and acidic residues" evidence="1">
    <location>
        <begin position="347"/>
        <end position="359"/>
    </location>
</feature>
<feature type="region of interest" description="Disordered" evidence="1">
    <location>
        <begin position="338"/>
        <end position="359"/>
    </location>
</feature>
<proteinExistence type="predicted"/>
<dbReference type="PANTHER" id="PTHR43767">
    <property type="entry name" value="LONG-CHAIN-FATTY-ACID--COA LIGASE"/>
    <property type="match status" value="1"/>
</dbReference>
<dbReference type="Proteomes" id="UP001431429">
    <property type="component" value="Unassembled WGS sequence"/>
</dbReference>
<keyword evidence="5" id="KW-1185">Reference proteome</keyword>
<evidence type="ECO:0000259" key="2">
    <source>
        <dbReference type="Pfam" id="PF00501"/>
    </source>
</evidence>
<dbReference type="RefSeq" id="WP_250919811.1">
    <property type="nucleotide sequence ID" value="NZ_JAMQAW010000011.1"/>
</dbReference>
<evidence type="ECO:0000313" key="4">
    <source>
        <dbReference type="EMBL" id="MCM2389463.1"/>
    </source>
</evidence>
<dbReference type="PANTHER" id="PTHR43767:SF11">
    <property type="entry name" value="MEDIUM-CHAIN-FATTY-ACID--COA LIGASE"/>
    <property type="match status" value="1"/>
</dbReference>
<organism evidence="4 5">
    <name type="scientific">Streptomyces albipurpureus</name>
    <dbReference type="NCBI Taxonomy" id="2897419"/>
    <lineage>
        <taxon>Bacteria</taxon>
        <taxon>Bacillati</taxon>
        <taxon>Actinomycetota</taxon>
        <taxon>Actinomycetes</taxon>
        <taxon>Kitasatosporales</taxon>
        <taxon>Streptomycetaceae</taxon>
        <taxon>Streptomyces</taxon>
    </lineage>
</organism>
<name>A0ABT0ULT8_9ACTN</name>
<dbReference type="InterPro" id="IPR020845">
    <property type="entry name" value="AMP-binding_CS"/>
</dbReference>
<dbReference type="InterPro" id="IPR050237">
    <property type="entry name" value="ATP-dep_AMP-bd_enzyme"/>
</dbReference>
<dbReference type="Gene3D" id="3.30.300.30">
    <property type="match status" value="1"/>
</dbReference>
<protein>
    <submittedName>
        <fullName evidence="4">Long-chain-fatty-acid--CoA ligase</fullName>
        <ecNumber evidence="4">6.2.1.3</ecNumber>
    </submittedName>
</protein>
<dbReference type="Gene3D" id="3.40.50.12780">
    <property type="entry name" value="N-terminal domain of ligase-like"/>
    <property type="match status" value="1"/>
</dbReference>
<comment type="caution">
    <text evidence="4">The sequence shown here is derived from an EMBL/GenBank/DDBJ whole genome shotgun (WGS) entry which is preliminary data.</text>
</comment>
<dbReference type="SUPFAM" id="SSF56801">
    <property type="entry name" value="Acetyl-CoA synthetase-like"/>
    <property type="match status" value="1"/>
</dbReference>
<gene>
    <name evidence="4" type="ORF">NBG84_14370</name>
</gene>
<dbReference type="GO" id="GO:0004467">
    <property type="term" value="F:long-chain fatty acid-CoA ligase activity"/>
    <property type="evidence" value="ECO:0007669"/>
    <property type="project" value="UniProtKB-EC"/>
</dbReference>
<evidence type="ECO:0000259" key="3">
    <source>
        <dbReference type="Pfam" id="PF13193"/>
    </source>
</evidence>
<accession>A0ABT0ULT8</accession>
<dbReference type="EC" id="6.2.1.3" evidence="4"/>
<keyword evidence="4" id="KW-0436">Ligase</keyword>
<feature type="domain" description="AMP-binding enzyme C-terminal" evidence="3">
    <location>
        <begin position="452"/>
        <end position="527"/>
    </location>
</feature>
<dbReference type="PROSITE" id="PS00455">
    <property type="entry name" value="AMP_BINDING"/>
    <property type="match status" value="1"/>
</dbReference>
<dbReference type="InterPro" id="IPR025110">
    <property type="entry name" value="AMP-bd_C"/>
</dbReference>
<feature type="domain" description="AMP-dependent synthetase/ligase" evidence="2">
    <location>
        <begin position="42"/>
        <end position="404"/>
    </location>
</feature>
<dbReference type="InterPro" id="IPR000873">
    <property type="entry name" value="AMP-dep_synth/lig_dom"/>
</dbReference>
<dbReference type="InterPro" id="IPR042099">
    <property type="entry name" value="ANL_N_sf"/>
</dbReference>
<dbReference type="Pfam" id="PF00501">
    <property type="entry name" value="AMP-binding"/>
    <property type="match status" value="1"/>
</dbReference>
<dbReference type="Pfam" id="PF13193">
    <property type="entry name" value="AMP-binding_C"/>
    <property type="match status" value="1"/>
</dbReference>
<evidence type="ECO:0000256" key="1">
    <source>
        <dbReference type="SAM" id="MobiDB-lite"/>
    </source>
</evidence>